<reference evidence="3 4" key="1">
    <citation type="submission" date="2023-08" db="EMBL/GenBank/DDBJ databases">
        <title>Microbacterium sp. nov., isolated from a waste landfill.</title>
        <authorList>
            <person name="Wen W."/>
        </authorList>
    </citation>
    <scope>NUCLEOTIDE SEQUENCE [LARGE SCALE GENOMIC DNA]</scope>
    <source>
        <strain evidence="3 4">ASV81</strain>
    </source>
</reference>
<proteinExistence type="predicted"/>
<keyword evidence="1" id="KW-0812">Transmembrane</keyword>
<evidence type="ECO:0000259" key="2">
    <source>
        <dbReference type="Pfam" id="PF13828"/>
    </source>
</evidence>
<dbReference type="Pfam" id="PF13828">
    <property type="entry name" value="DUF4190"/>
    <property type="match status" value="1"/>
</dbReference>
<feature type="transmembrane region" description="Helical" evidence="1">
    <location>
        <begin position="94"/>
        <end position="119"/>
    </location>
</feature>
<sequence length="132" mass="13840">MFGGLSGWHLIILFVVVVVVVVVVIVVTASASNRRRTAQPQGGVGPDGYPLSTRTNTMAILSLIFAFFISLLAVVFGHVALAQIRRTGEQGRGLAVAGLVLGYLSIAAAVIGVIIWIVMFTQLAHYGSAYGG</sequence>
<keyword evidence="4" id="KW-1185">Reference proteome</keyword>
<gene>
    <name evidence="3" type="ORF">RBR11_05925</name>
</gene>
<comment type="caution">
    <text evidence="3">The sequence shown here is derived from an EMBL/GenBank/DDBJ whole genome shotgun (WGS) entry which is preliminary data.</text>
</comment>
<dbReference type="Proteomes" id="UP001230289">
    <property type="component" value="Unassembled WGS sequence"/>
</dbReference>
<evidence type="ECO:0000313" key="4">
    <source>
        <dbReference type="Proteomes" id="UP001230289"/>
    </source>
</evidence>
<feature type="transmembrane region" description="Helical" evidence="1">
    <location>
        <begin position="7"/>
        <end position="31"/>
    </location>
</feature>
<dbReference type="InterPro" id="IPR025241">
    <property type="entry name" value="DUF4190"/>
</dbReference>
<feature type="domain" description="DUF4190" evidence="2">
    <location>
        <begin position="59"/>
        <end position="111"/>
    </location>
</feature>
<evidence type="ECO:0000256" key="1">
    <source>
        <dbReference type="SAM" id="Phobius"/>
    </source>
</evidence>
<organism evidence="3 4">
    <name type="scientific">Microbacterium capsulatum</name>
    <dbReference type="NCBI Taxonomy" id="3041921"/>
    <lineage>
        <taxon>Bacteria</taxon>
        <taxon>Bacillati</taxon>
        <taxon>Actinomycetota</taxon>
        <taxon>Actinomycetes</taxon>
        <taxon>Micrococcales</taxon>
        <taxon>Microbacteriaceae</taxon>
        <taxon>Microbacterium</taxon>
    </lineage>
</organism>
<name>A0ABU0XED7_9MICO</name>
<accession>A0ABU0XED7</accession>
<keyword evidence="1" id="KW-0472">Membrane</keyword>
<dbReference type="EMBL" id="JAVFCB010000003">
    <property type="protein sequence ID" value="MDQ4213448.1"/>
    <property type="molecule type" value="Genomic_DNA"/>
</dbReference>
<evidence type="ECO:0000313" key="3">
    <source>
        <dbReference type="EMBL" id="MDQ4213448.1"/>
    </source>
</evidence>
<keyword evidence="1" id="KW-1133">Transmembrane helix</keyword>
<feature type="transmembrane region" description="Helical" evidence="1">
    <location>
        <begin position="59"/>
        <end position="82"/>
    </location>
</feature>
<dbReference type="RefSeq" id="WP_308488394.1">
    <property type="nucleotide sequence ID" value="NZ_JAVFCB010000003.1"/>
</dbReference>
<protein>
    <submittedName>
        <fullName evidence="3">DUF4190 domain-containing protein</fullName>
    </submittedName>
</protein>